<feature type="compositionally biased region" description="Low complexity" evidence="6">
    <location>
        <begin position="1257"/>
        <end position="1267"/>
    </location>
</feature>
<dbReference type="InterPro" id="IPR043153">
    <property type="entry name" value="DENN_C"/>
</dbReference>
<dbReference type="SUPFAM" id="SSF49723">
    <property type="entry name" value="Lipase/lipooxygenase domain (PLAT/LH2 domain)"/>
    <property type="match status" value="1"/>
</dbReference>
<dbReference type="PANTHER" id="PTHR46070">
    <property type="entry name" value="PINSTRIPE, ISOFORM A"/>
    <property type="match status" value="1"/>
</dbReference>
<dbReference type="GO" id="GO:0031267">
    <property type="term" value="F:small GTPase binding"/>
    <property type="evidence" value="ECO:0007669"/>
    <property type="project" value="InterPro"/>
</dbReference>
<evidence type="ECO:0000313" key="11">
    <source>
        <dbReference type="Proteomes" id="UP001372834"/>
    </source>
</evidence>
<dbReference type="Pfam" id="PF02759">
    <property type="entry name" value="RUN"/>
    <property type="match status" value="2"/>
</dbReference>
<comment type="subcellular location">
    <subcellularLocation>
        <location evidence="1">Membrane</location>
    </subcellularLocation>
</comment>
<evidence type="ECO:0000256" key="6">
    <source>
        <dbReference type="SAM" id="MobiDB-lite"/>
    </source>
</evidence>
<dbReference type="Gene3D" id="3.40.50.11500">
    <property type="match status" value="1"/>
</dbReference>
<keyword evidence="4" id="KW-0472">Membrane</keyword>
<dbReference type="InterPro" id="IPR004012">
    <property type="entry name" value="Run_dom"/>
</dbReference>
<dbReference type="SMART" id="SM00800">
    <property type="entry name" value="uDENN"/>
    <property type="match status" value="1"/>
</dbReference>
<feature type="domain" description="UDENN" evidence="8">
    <location>
        <begin position="29"/>
        <end position="553"/>
    </location>
</feature>
<dbReference type="InterPro" id="IPR005113">
    <property type="entry name" value="uDENN_dom"/>
</dbReference>
<organism evidence="10 11">
    <name type="scientific">Polyplax serrata</name>
    <name type="common">Common mouse louse</name>
    <dbReference type="NCBI Taxonomy" id="468196"/>
    <lineage>
        <taxon>Eukaryota</taxon>
        <taxon>Metazoa</taxon>
        <taxon>Ecdysozoa</taxon>
        <taxon>Arthropoda</taxon>
        <taxon>Hexapoda</taxon>
        <taxon>Insecta</taxon>
        <taxon>Pterygota</taxon>
        <taxon>Neoptera</taxon>
        <taxon>Paraneoptera</taxon>
        <taxon>Psocodea</taxon>
        <taxon>Troctomorpha</taxon>
        <taxon>Phthiraptera</taxon>
        <taxon>Anoplura</taxon>
        <taxon>Polyplacidae</taxon>
        <taxon>Polyplax</taxon>
    </lineage>
</organism>
<dbReference type="PROSITE" id="PS50095">
    <property type="entry name" value="PLAT"/>
    <property type="match status" value="1"/>
</dbReference>
<evidence type="ECO:0000313" key="10">
    <source>
        <dbReference type="EMBL" id="KAK6630251.1"/>
    </source>
</evidence>
<dbReference type="Pfam" id="PF01477">
    <property type="entry name" value="PLAT"/>
    <property type="match status" value="1"/>
</dbReference>
<dbReference type="InterPro" id="IPR047278">
    <property type="entry name" value="DEN5A/B"/>
</dbReference>
<evidence type="ECO:0000256" key="3">
    <source>
        <dbReference type="ARBA" id="ARBA00022737"/>
    </source>
</evidence>
<gene>
    <name evidence="10" type="ORF">RUM43_014950</name>
</gene>
<dbReference type="SMART" id="SM00593">
    <property type="entry name" value="RUN"/>
    <property type="match status" value="2"/>
</dbReference>
<dbReference type="PANTHER" id="PTHR46070:SF1">
    <property type="entry name" value="PINSTRIPE, ISOFORM A"/>
    <property type="match status" value="1"/>
</dbReference>
<dbReference type="EMBL" id="JAWJWE010000012">
    <property type="protein sequence ID" value="KAK6630251.1"/>
    <property type="molecule type" value="Genomic_DNA"/>
</dbReference>
<dbReference type="Pfam" id="PF02141">
    <property type="entry name" value="DENN"/>
    <property type="match status" value="1"/>
</dbReference>
<dbReference type="Gene3D" id="1.20.58.900">
    <property type="match status" value="3"/>
</dbReference>
<dbReference type="InterPro" id="IPR037213">
    <property type="entry name" value="Run_dom_sf"/>
</dbReference>
<proteinExistence type="inferred from homology"/>
<evidence type="ECO:0000259" key="7">
    <source>
        <dbReference type="PROSITE" id="PS50095"/>
    </source>
</evidence>
<dbReference type="InterPro" id="IPR001194">
    <property type="entry name" value="cDENN_dom"/>
</dbReference>
<evidence type="ECO:0000256" key="1">
    <source>
        <dbReference type="ARBA" id="ARBA00004370"/>
    </source>
</evidence>
<dbReference type="Gene3D" id="3.30.450.200">
    <property type="match status" value="1"/>
</dbReference>
<dbReference type="PROSITE" id="PS50211">
    <property type="entry name" value="DENN"/>
    <property type="match status" value="1"/>
</dbReference>
<evidence type="ECO:0000259" key="8">
    <source>
        <dbReference type="PROSITE" id="PS50211"/>
    </source>
</evidence>
<dbReference type="Gene3D" id="2.60.60.20">
    <property type="entry name" value="PLAT/LH2 domain"/>
    <property type="match status" value="1"/>
</dbReference>
<evidence type="ECO:0000259" key="9">
    <source>
        <dbReference type="PROSITE" id="PS50826"/>
    </source>
</evidence>
<evidence type="ECO:0000256" key="4">
    <source>
        <dbReference type="ARBA" id="ARBA00023136"/>
    </source>
</evidence>
<name>A0AAN8NW98_POLSC</name>
<feature type="domain" description="PLAT" evidence="7">
    <location>
        <begin position="961"/>
        <end position="1069"/>
    </location>
</feature>
<dbReference type="SMART" id="SM00801">
    <property type="entry name" value="dDENN"/>
    <property type="match status" value="1"/>
</dbReference>
<dbReference type="Pfam" id="PF03455">
    <property type="entry name" value="dDENN"/>
    <property type="match status" value="1"/>
</dbReference>
<dbReference type="InterPro" id="IPR001024">
    <property type="entry name" value="PLAT/LH2_dom"/>
</dbReference>
<reference evidence="10 11" key="1">
    <citation type="submission" date="2023-10" db="EMBL/GenBank/DDBJ databases">
        <title>Genomes of two closely related lineages of the louse Polyplax serrata with different host specificities.</title>
        <authorList>
            <person name="Martinu J."/>
            <person name="Tarabai H."/>
            <person name="Stefka J."/>
            <person name="Hypsa V."/>
        </authorList>
    </citation>
    <scope>NUCLEOTIDE SEQUENCE [LARGE SCALE GENOMIC DNA]</scope>
    <source>
        <strain evidence="10">HR10_N</strain>
    </source>
</reference>
<evidence type="ECO:0000256" key="2">
    <source>
        <dbReference type="ARBA" id="ARBA00006664"/>
    </source>
</evidence>
<accession>A0AAN8NW98</accession>
<feature type="domain" description="RUN" evidence="9">
    <location>
        <begin position="738"/>
        <end position="959"/>
    </location>
</feature>
<comment type="caution">
    <text evidence="10">The sequence shown here is derived from an EMBL/GenBank/DDBJ whole genome shotgun (WGS) entry which is preliminary data.</text>
</comment>
<feature type="domain" description="RUN" evidence="9">
    <location>
        <begin position="1140"/>
        <end position="1368"/>
    </location>
</feature>
<keyword evidence="3" id="KW-0677">Repeat</keyword>
<dbReference type="InterPro" id="IPR037516">
    <property type="entry name" value="Tripartite_DENN"/>
</dbReference>
<protein>
    <recommendedName>
        <fullName evidence="12">DENN domain-containing protein 5B</fullName>
    </recommendedName>
</protein>
<dbReference type="GO" id="GO:0005085">
    <property type="term" value="F:guanyl-nucleotide exchange factor activity"/>
    <property type="evidence" value="ECO:0007669"/>
    <property type="project" value="InterPro"/>
</dbReference>
<dbReference type="PROSITE" id="PS50826">
    <property type="entry name" value="RUN"/>
    <property type="match status" value="2"/>
</dbReference>
<dbReference type="Pfam" id="PF03456">
    <property type="entry name" value="uDENN"/>
    <property type="match status" value="1"/>
</dbReference>
<dbReference type="SMART" id="SM00799">
    <property type="entry name" value="DENN"/>
    <property type="match status" value="1"/>
</dbReference>
<dbReference type="InterPro" id="IPR005112">
    <property type="entry name" value="dDENN_dom"/>
</dbReference>
<dbReference type="Proteomes" id="UP001372834">
    <property type="component" value="Unassembled WGS sequence"/>
</dbReference>
<dbReference type="GO" id="GO:0016020">
    <property type="term" value="C:membrane"/>
    <property type="evidence" value="ECO:0007669"/>
    <property type="project" value="UniProtKB-SubCell"/>
</dbReference>
<sequence length="1374" mass="157524">MTLSNRCQSRLCDYFAVCGLDLTSGLELDYLSGDDLCPPIKRSYKSKVLEHYPSSVPGNSFDHDSVCMLSLPKGLQFATQKLVIEPSFHSFVVTREDGSRYYGFSYIFYEEVKNKQVCNAMHTLQSMYLTEVSSSKKLGSKQFGSSKSLPKHFKVSTLQPSHYYDCKKDILYVTKTIVVIMQLPFVTASYKFLSTLHKYAFTKPEVPDQLSLESYIYNFLYEIPLPQPGRSVQFQLVNTQENLIIQRPISIEELPLLDFSLRSLFTLLSVDVFLQLFTCILLEHQVLLCSSKFQTLMLVAECLTSLLFPFAWQHVYVPILPNSLHHFLDAPVPFIMGLHSEETQVKPTVSGDWCYLNIDNNDIEVPEEMPTLPRLNEFRGEICRLLKQNGISVNTPKSFDVTLGSSSTGKIFDQKLNKYALSIPINDGDCDVGDCGSKVDLMANSGMDKNDEKEMKNPGTWSYEDELKFNNSVRETFLGRFVNIFYSYEHFVILPSEKEKGEWLRERETMQNFDKATFLSDQATHHLPFLSQFLETQMFASFIDSKILATFNEIDPNLRVFDKRIKNARKRTSRDPSIRKDKHESCEAAIRASRLLLEKRFSTVDIKVPLPVEVVRSQEHFKYLKTPASFPQLDASSLNKEPVKRSKFGGSYVQWSQQKKQSDPSREPIPGSLTNITYQNKINKNSTHLDHSPAHLAQANWNFVEKLLKDCKLKTNRMVLEKMGAEGLILGKEQIGNVEENTLIASLCDLLERVWSHAVQQKHGKSALWNHLLRYQEYEESNSKTAEQHFSSKDFTSSLGRYSDRNFLSENSSPAATLDSRSLDRKFVDTANECSVLKPLPLSITFDIRNVQVRIKAFHHCTVISVPERGSLRFSLHLQAMTEIKSQIGYARAWIRLALEKKLLSWYLHRLLSAKDLLKSQYKRNAFLRCEEEREQFLFHLLSLNAVDYLCFTNTYLTTKLPYRVIVFPSKKSYLSTTITNAWVAISGTNGETSQVPIPKGTMDFIVTHKNLGMLTSLRVGQDNDGTSSYWMLEKVLIRCEVTGHTFRFPCGRYLGKGVDDGSSERLLIAELIRPKSENVSSSNANVNLIQCRSPLLTRKENKLSLSEIQHMIGDSVNSVVKYFHRFAGNRQRENRAKLTPLLCGEMGLVHSLEQAFLYGFKTKSFFVRNLYLWDYFLRVKEQFDVQLQESRFSRHFSKIGSGSLDRRLQNINLGQENAGDENKRNPEEAVKREIDHIPRSLGLQTYTLNRTVEKQSSAASRSRVSSDQVTRPADSNTQIMQKYCELVSKIENCHRAFGKDGKFQRFICFAVRDHILHRMLAPMASSRPTVEMYDANSFLRSSELRSFLYDILKSLEEYTFYLESSITSGIEIN</sequence>
<comment type="similarity">
    <text evidence="2">Belongs to the RAB6IP1 family.</text>
</comment>
<feature type="region of interest" description="Disordered" evidence="6">
    <location>
        <begin position="1253"/>
        <end position="1274"/>
    </location>
</feature>
<evidence type="ECO:0000256" key="5">
    <source>
        <dbReference type="PROSITE-ProRule" id="PRU00152"/>
    </source>
</evidence>
<dbReference type="InterPro" id="IPR036392">
    <property type="entry name" value="PLAT/LH2_dom_sf"/>
</dbReference>
<comment type="caution">
    <text evidence="5">Lacks conserved residue(s) required for the propagation of feature annotation.</text>
</comment>
<dbReference type="SUPFAM" id="SSF140741">
    <property type="entry name" value="RUN domain-like"/>
    <property type="match status" value="3"/>
</dbReference>
<dbReference type="CDD" id="cd17678">
    <property type="entry name" value="RUN2_DENND5"/>
    <property type="match status" value="1"/>
</dbReference>
<evidence type="ECO:0008006" key="12">
    <source>
        <dbReference type="Google" id="ProtNLM"/>
    </source>
</evidence>